<dbReference type="PANTHER" id="PTHR43867">
    <property type="entry name" value="CELLULOSE SYNTHASE CATALYTIC SUBUNIT A [UDP-FORMING]"/>
    <property type="match status" value="1"/>
</dbReference>
<evidence type="ECO:0000256" key="2">
    <source>
        <dbReference type="ARBA" id="ARBA00022676"/>
    </source>
</evidence>
<keyword evidence="4 8" id="KW-0812">Transmembrane</keyword>
<dbReference type="Pfam" id="PF00563">
    <property type="entry name" value="EAL"/>
    <property type="match status" value="1"/>
</dbReference>
<keyword evidence="2" id="KW-0328">Glycosyltransferase</keyword>
<dbReference type="InterPro" id="IPR035919">
    <property type="entry name" value="EAL_sf"/>
</dbReference>
<evidence type="ECO:0000256" key="8">
    <source>
        <dbReference type="SAM" id="Phobius"/>
    </source>
</evidence>
<feature type="compositionally biased region" description="Polar residues" evidence="7">
    <location>
        <begin position="775"/>
        <end position="790"/>
    </location>
</feature>
<dbReference type="Proteomes" id="UP000598174">
    <property type="component" value="Unassembled WGS sequence"/>
</dbReference>
<dbReference type="SMART" id="SM00052">
    <property type="entry name" value="EAL"/>
    <property type="match status" value="1"/>
</dbReference>
<reference evidence="10" key="1">
    <citation type="submission" date="2021-01" db="EMBL/GenBank/DDBJ databases">
        <title>Whole genome shotgun sequence of Actinoplanes ferrugineus NBRC 15555.</title>
        <authorList>
            <person name="Komaki H."/>
            <person name="Tamura T."/>
        </authorList>
    </citation>
    <scope>NUCLEOTIDE SEQUENCE</scope>
    <source>
        <strain evidence="10">NBRC 15555</strain>
    </source>
</reference>
<dbReference type="InterPro" id="IPR050321">
    <property type="entry name" value="Glycosyltr_2/OpgH_subfam"/>
</dbReference>
<feature type="transmembrane region" description="Helical" evidence="8">
    <location>
        <begin position="658"/>
        <end position="677"/>
    </location>
</feature>
<proteinExistence type="predicted"/>
<feature type="compositionally biased region" description="Polar residues" evidence="7">
    <location>
        <begin position="198"/>
        <end position="229"/>
    </location>
</feature>
<comment type="caution">
    <text evidence="10">The sequence shown here is derived from an EMBL/GenBank/DDBJ whole genome shotgun (WGS) entry which is preliminary data.</text>
</comment>
<keyword evidence="11" id="KW-1185">Reference proteome</keyword>
<dbReference type="Gene3D" id="3.20.20.450">
    <property type="entry name" value="EAL domain"/>
    <property type="match status" value="2"/>
</dbReference>
<dbReference type="InterPro" id="IPR001173">
    <property type="entry name" value="Glyco_trans_2-like"/>
</dbReference>
<evidence type="ECO:0000256" key="1">
    <source>
        <dbReference type="ARBA" id="ARBA00004141"/>
    </source>
</evidence>
<keyword evidence="3" id="KW-0808">Transferase</keyword>
<dbReference type="InterPro" id="IPR029044">
    <property type="entry name" value="Nucleotide-diphossugar_trans"/>
</dbReference>
<feature type="transmembrane region" description="Helical" evidence="8">
    <location>
        <begin position="616"/>
        <end position="638"/>
    </location>
</feature>
<feature type="transmembrane region" description="Helical" evidence="8">
    <location>
        <begin position="67"/>
        <end position="86"/>
    </location>
</feature>
<evidence type="ECO:0000313" key="10">
    <source>
        <dbReference type="EMBL" id="GIE11250.1"/>
    </source>
</evidence>
<dbReference type="Gene3D" id="3.90.550.10">
    <property type="entry name" value="Spore Coat Polysaccharide Biosynthesis Protein SpsA, Chain A"/>
    <property type="match status" value="2"/>
</dbReference>
<dbReference type="PROSITE" id="PS50883">
    <property type="entry name" value="EAL"/>
    <property type="match status" value="1"/>
</dbReference>
<evidence type="ECO:0000256" key="3">
    <source>
        <dbReference type="ARBA" id="ARBA00022679"/>
    </source>
</evidence>
<dbReference type="RefSeq" id="WP_203817796.1">
    <property type="nucleotide sequence ID" value="NZ_BAAABP010000058.1"/>
</dbReference>
<comment type="subcellular location">
    <subcellularLocation>
        <location evidence="1">Membrane</location>
        <topology evidence="1">Multi-pass membrane protein</topology>
    </subcellularLocation>
</comment>
<feature type="transmembrane region" description="Helical" evidence="8">
    <location>
        <begin position="582"/>
        <end position="604"/>
    </location>
</feature>
<evidence type="ECO:0000256" key="7">
    <source>
        <dbReference type="SAM" id="MobiDB-lite"/>
    </source>
</evidence>
<keyword evidence="6 8" id="KW-0472">Membrane</keyword>
<feature type="domain" description="EAL" evidence="9">
    <location>
        <begin position="792"/>
        <end position="1023"/>
    </location>
</feature>
<dbReference type="CDD" id="cd01948">
    <property type="entry name" value="EAL"/>
    <property type="match status" value="1"/>
</dbReference>
<dbReference type="SUPFAM" id="SSF53448">
    <property type="entry name" value="Nucleotide-diphospho-sugar transferases"/>
    <property type="match status" value="1"/>
</dbReference>
<evidence type="ECO:0000313" key="11">
    <source>
        <dbReference type="Proteomes" id="UP000598174"/>
    </source>
</evidence>
<feature type="transmembrane region" description="Helical" evidence="8">
    <location>
        <begin position="689"/>
        <end position="709"/>
    </location>
</feature>
<dbReference type="Pfam" id="PF13632">
    <property type="entry name" value="Glyco_trans_2_3"/>
    <property type="match status" value="1"/>
</dbReference>
<feature type="region of interest" description="Disordered" evidence="7">
    <location>
        <begin position="1"/>
        <end position="20"/>
    </location>
</feature>
<dbReference type="EMBL" id="BOMM01000028">
    <property type="protein sequence ID" value="GIE11250.1"/>
    <property type="molecule type" value="Genomic_DNA"/>
</dbReference>
<feature type="region of interest" description="Disordered" evidence="7">
    <location>
        <begin position="196"/>
        <end position="229"/>
    </location>
</feature>
<evidence type="ECO:0000256" key="5">
    <source>
        <dbReference type="ARBA" id="ARBA00022989"/>
    </source>
</evidence>
<evidence type="ECO:0000259" key="9">
    <source>
        <dbReference type="PROSITE" id="PS50883"/>
    </source>
</evidence>
<dbReference type="GO" id="GO:0005886">
    <property type="term" value="C:plasma membrane"/>
    <property type="evidence" value="ECO:0007669"/>
    <property type="project" value="TreeGrafter"/>
</dbReference>
<dbReference type="SUPFAM" id="SSF141868">
    <property type="entry name" value="EAL domain-like"/>
    <property type="match status" value="1"/>
</dbReference>
<feature type="region of interest" description="Disordered" evidence="7">
    <location>
        <begin position="775"/>
        <end position="800"/>
    </location>
</feature>
<accession>A0A919MG51</accession>
<organism evidence="10 11">
    <name type="scientific">Paractinoplanes ferrugineus</name>
    <dbReference type="NCBI Taxonomy" id="113564"/>
    <lineage>
        <taxon>Bacteria</taxon>
        <taxon>Bacillati</taxon>
        <taxon>Actinomycetota</taxon>
        <taxon>Actinomycetes</taxon>
        <taxon>Micromonosporales</taxon>
        <taxon>Micromonosporaceae</taxon>
        <taxon>Paractinoplanes</taxon>
    </lineage>
</organism>
<dbReference type="InterPro" id="IPR001633">
    <property type="entry name" value="EAL_dom"/>
</dbReference>
<keyword evidence="5 8" id="KW-1133">Transmembrane helix</keyword>
<evidence type="ECO:0000256" key="4">
    <source>
        <dbReference type="ARBA" id="ARBA00022692"/>
    </source>
</evidence>
<dbReference type="GO" id="GO:0016758">
    <property type="term" value="F:hexosyltransferase activity"/>
    <property type="evidence" value="ECO:0007669"/>
    <property type="project" value="TreeGrafter"/>
</dbReference>
<name>A0A919MG51_9ACTN</name>
<feature type="transmembrane region" description="Helical" evidence="8">
    <location>
        <begin position="553"/>
        <end position="576"/>
    </location>
</feature>
<dbReference type="PANTHER" id="PTHR43867:SF2">
    <property type="entry name" value="CELLULOSE SYNTHASE CATALYTIC SUBUNIT A [UDP-FORMING]"/>
    <property type="match status" value="1"/>
</dbReference>
<sequence>MQQKQWGADRRSDPHPVVAPPVSEGRIARGRLAIVLTIAVWASYIAYTVFEQFVAGHATSARLAVEAIVYMLVVTALTGSATAYLITRIGFFYRSRGHHRAPRIALDNFLAGDTPTVTVLVPSYQEDERVVRTTLLSAALQEYPGLRVTLLIDDPQQPRTRAARDLLVGARALPGKIEAELRVPFQRIEKAFERAFESPQTSDMGAQTSDMRAQTSDTRAQTSDTRAQTSDMRALAEEYRYAAGWLVGLGARQEMVDHTDVFFVEHIVNALAADLATVADALEQGADENAILPEERLTQLYKRLLAIFDCEITSFERKRYVSLSNEPNKAMNLNSYIGLMGGGYQEVATPMGVALVPAGPGRAELTVPDPDYVLTLDADSVLLPEYALRLVHLLEQGAHAGDAVAQTPYSAYPGSATRIERISGATTDIQHIVHQGMTHYDATFWVGANAVLRKKALDQICETSFEGDWEIKRYIQDRTVIEDTESTIDLGVHGWGLFNYPERMAYSATPPDFGSLTIQRQRWANGGLLILSRLKDQFRARRRQGRKNRFGELFLRVNYMASIFWSSVCLVVMLAYPFNADLLNPVLLLVSVPYFMMMAADLKYVGYKYVDIFRIYGFNLILLPVNLSGSFASLLQLLTGEKSAFKRTPKVRNRTTTATSYLIAPMFLIALCAWTVYQDIVLHRWANLVFAGLNLILSVYAMVAFVGVWNTIVDLATHLRDWLYRPVKPKRGAAKPAAGPAGTLPTGAIGDWASVLSYRGDRGGSTGLVAIRQNQAGRQSHAGRQNQAGRQNHAEHRNTRTGASSFEEFTFFTVFQPIFDLESGEVVGYEALTRFADGSSPQGGLAEAAAHGMGIDLDAALVRAALASATALPQGTWLAVNVSAELLRRPRVLEPLLAEAGTRPLVLDVSDADRPDFSLPDGVRLAIDDAGAGYDTLARLESVKPQFVKLGRAALAGVETEGARRAAIRSLVDFARDNDCTIIAEGIETAGQRDALVGCGVPLGQGFYLGRPAPAENAAVSSR</sequence>
<evidence type="ECO:0000256" key="6">
    <source>
        <dbReference type="ARBA" id="ARBA00023136"/>
    </source>
</evidence>
<gene>
    <name evidence="10" type="ORF">Afe05nite_30900</name>
</gene>
<feature type="transmembrane region" description="Helical" evidence="8">
    <location>
        <begin position="32"/>
        <end position="55"/>
    </location>
</feature>
<dbReference type="AlphaFoldDB" id="A0A919MG51"/>
<protein>
    <recommendedName>
        <fullName evidence="9">EAL domain-containing protein</fullName>
    </recommendedName>
</protein>